<comment type="caution">
    <text evidence="1">The sequence shown here is derived from an EMBL/GenBank/DDBJ whole genome shotgun (WGS) entry which is preliminary data.</text>
</comment>
<dbReference type="EMBL" id="VSSQ01000709">
    <property type="protein sequence ID" value="MPM00115.1"/>
    <property type="molecule type" value="Genomic_DNA"/>
</dbReference>
<dbReference type="Gene3D" id="3.20.20.140">
    <property type="entry name" value="Metal-dependent hydrolases"/>
    <property type="match status" value="1"/>
</dbReference>
<dbReference type="PANTHER" id="PTHR42717">
    <property type="entry name" value="DIHYDROOROTASE-RELATED"/>
    <property type="match status" value="1"/>
</dbReference>
<dbReference type="PANTHER" id="PTHR42717:SF1">
    <property type="entry name" value="IMIDAZOLONEPROPIONASE AND RELATED AMIDOHYDROLASES"/>
    <property type="match status" value="1"/>
</dbReference>
<dbReference type="InterPro" id="IPR011059">
    <property type="entry name" value="Metal-dep_hydrolase_composite"/>
</dbReference>
<dbReference type="EC" id="3.1.1.-" evidence="1"/>
<dbReference type="GO" id="GO:0016810">
    <property type="term" value="F:hydrolase activity, acting on carbon-nitrogen (but not peptide) bonds"/>
    <property type="evidence" value="ECO:0007669"/>
    <property type="project" value="InterPro"/>
</dbReference>
<dbReference type="InterPro" id="IPR032466">
    <property type="entry name" value="Metal_Hydrolase"/>
</dbReference>
<dbReference type="GO" id="GO:0019213">
    <property type="term" value="F:deacetylase activity"/>
    <property type="evidence" value="ECO:0007669"/>
    <property type="project" value="InterPro"/>
</dbReference>
<keyword evidence="1" id="KW-0378">Hydrolase</keyword>
<organism evidence="1">
    <name type="scientific">bioreactor metagenome</name>
    <dbReference type="NCBI Taxonomy" id="1076179"/>
    <lineage>
        <taxon>unclassified sequences</taxon>
        <taxon>metagenomes</taxon>
        <taxon>ecological metagenomes</taxon>
    </lineage>
</organism>
<dbReference type="InterPro" id="IPR020043">
    <property type="entry name" value="Deacetylase_Atu3266-like"/>
</dbReference>
<evidence type="ECO:0000313" key="1">
    <source>
        <dbReference type="EMBL" id="MPM00115.1"/>
    </source>
</evidence>
<dbReference type="SUPFAM" id="SSF51556">
    <property type="entry name" value="Metallo-dependent hydrolases"/>
    <property type="match status" value="1"/>
</dbReference>
<protein>
    <submittedName>
        <fullName evidence="1">Deacetylase</fullName>
        <ecNumber evidence="1">3.1.1.-</ecNumber>
    </submittedName>
</protein>
<dbReference type="Gene3D" id="2.30.40.10">
    <property type="entry name" value="Urease, subunit C, domain 1"/>
    <property type="match status" value="1"/>
</dbReference>
<proteinExistence type="predicted"/>
<sequence>MRVEEIPEKDFFLPPEGSVIIRGGRVIDPANGVDEVCDLALSGGVVAGRGKALPWCGASKVIDAEGLIVTPGVVDIHSHLFATAGNPNAWAGEYSVFPDGFSFRSGVTTMVDAGSAGWRNFDLFRVSVIDRAKTRVFSFLNIASFGMVSDIIEQHAPDFDPKTTAAKAEKHRDVIVGIKSAHYWHPGWESMDRAVEAGELSGLPVMVDFGYFLKERPYWRLVSEKLRKDDISTHCYRGPVPVVDGNGTVYPYLFEARERGVLFDLGHGGGSFLFRNAVPAFAQGFYPDSISSDLHVQSMNGAMMDMPTTMSKCLAMGMPLSDVIARSTAVPARMIGHPELGHLSPGAPGDVTLWNLREGTFGFKDSVGGRLRSDRRFECEMTILAGEVVWDLNARDGTAYGEIPFGEGIREGEFFIPPER</sequence>
<reference evidence="1" key="1">
    <citation type="submission" date="2019-08" db="EMBL/GenBank/DDBJ databases">
        <authorList>
            <person name="Kucharzyk K."/>
            <person name="Murdoch R.W."/>
            <person name="Higgins S."/>
            <person name="Loffler F."/>
        </authorList>
    </citation>
    <scope>NUCLEOTIDE SEQUENCE</scope>
</reference>
<name>A0A644W8F7_9ZZZZ</name>
<gene>
    <name evidence="1" type="ORF">SDC9_46338</name>
</gene>
<accession>A0A644W8F7</accession>
<dbReference type="SUPFAM" id="SSF51338">
    <property type="entry name" value="Composite domain of metallo-dependent hydrolases"/>
    <property type="match status" value="1"/>
</dbReference>
<dbReference type="NCBIfam" id="NF006689">
    <property type="entry name" value="PRK09237.1"/>
    <property type="match status" value="1"/>
</dbReference>
<dbReference type="AlphaFoldDB" id="A0A644W8F7"/>